<dbReference type="Gene3D" id="4.10.365.10">
    <property type="entry name" value="p27"/>
    <property type="match status" value="1"/>
</dbReference>
<dbReference type="AlphaFoldDB" id="A0AAU9JUT2"/>
<reference evidence="1" key="1">
    <citation type="submission" date="2021-09" db="EMBL/GenBank/DDBJ databases">
        <authorList>
            <consortium name="AG Swart"/>
            <person name="Singh M."/>
            <person name="Singh A."/>
            <person name="Seah K."/>
            <person name="Emmerich C."/>
        </authorList>
    </citation>
    <scope>NUCLEOTIDE SEQUENCE</scope>
    <source>
        <strain evidence="1">ATCC30299</strain>
    </source>
</reference>
<organism evidence="1 2">
    <name type="scientific">Blepharisma stoltei</name>
    <dbReference type="NCBI Taxonomy" id="1481888"/>
    <lineage>
        <taxon>Eukaryota</taxon>
        <taxon>Sar</taxon>
        <taxon>Alveolata</taxon>
        <taxon>Ciliophora</taxon>
        <taxon>Postciliodesmatophora</taxon>
        <taxon>Heterotrichea</taxon>
        <taxon>Heterotrichida</taxon>
        <taxon>Blepharismidae</taxon>
        <taxon>Blepharisma</taxon>
    </lineage>
</organism>
<sequence>MSIFLKQTTQRKNQCSQLINLTGNLKIRRFLRYWIHFYEDWKSNLLHVPIKYPNIINNMSLFGYTLEETSSEIDSWVSEIRENLNHITNKKAEDYGFDFTNEIPRTSIAKRFEWEEIPDDTKPSCGFYSSFRNSYARSSLSTMPSLDADQVEEIPKILDLNLRVSLESENVSDFSLKNQQSI</sequence>
<name>A0AAU9JUT2_9CILI</name>
<proteinExistence type="predicted"/>
<protein>
    <recommendedName>
        <fullName evidence="3">Cyclin-dependent kinase inhibitor domain-containing protein</fullName>
    </recommendedName>
</protein>
<keyword evidence="2" id="KW-1185">Reference proteome</keyword>
<evidence type="ECO:0000313" key="2">
    <source>
        <dbReference type="Proteomes" id="UP001162131"/>
    </source>
</evidence>
<dbReference type="EMBL" id="CAJZBQ010000047">
    <property type="protein sequence ID" value="CAG9329305.1"/>
    <property type="molecule type" value="Genomic_DNA"/>
</dbReference>
<evidence type="ECO:0000313" key="1">
    <source>
        <dbReference type="EMBL" id="CAG9329305.1"/>
    </source>
</evidence>
<dbReference type="Proteomes" id="UP001162131">
    <property type="component" value="Unassembled WGS sequence"/>
</dbReference>
<accession>A0AAU9JUT2</accession>
<comment type="caution">
    <text evidence="1">The sequence shown here is derived from an EMBL/GenBank/DDBJ whole genome shotgun (WGS) entry which is preliminary data.</text>
</comment>
<evidence type="ECO:0008006" key="3">
    <source>
        <dbReference type="Google" id="ProtNLM"/>
    </source>
</evidence>
<gene>
    <name evidence="1" type="ORF">BSTOLATCC_MIC48129</name>
</gene>
<dbReference type="InterPro" id="IPR044898">
    <property type="entry name" value="CDI_dom_sf"/>
</dbReference>